<dbReference type="Proteomes" id="UP000614261">
    <property type="component" value="Unassembled WGS sequence"/>
</dbReference>
<evidence type="ECO:0000313" key="1">
    <source>
        <dbReference type="EMBL" id="GGB57048.1"/>
    </source>
</evidence>
<dbReference type="SUPFAM" id="SSF88723">
    <property type="entry name" value="PIN domain-like"/>
    <property type="match status" value="1"/>
</dbReference>
<dbReference type="CDD" id="cd09873">
    <property type="entry name" value="PIN_Pae0151-like"/>
    <property type="match status" value="1"/>
</dbReference>
<dbReference type="InterPro" id="IPR029060">
    <property type="entry name" value="PIN-like_dom_sf"/>
</dbReference>
<comment type="caution">
    <text evidence="1">The sequence shown here is derived from an EMBL/GenBank/DDBJ whole genome shotgun (WGS) entry which is preliminary data.</text>
</comment>
<dbReference type="RefSeq" id="WP_188513277.1">
    <property type="nucleotide sequence ID" value="NZ_BMGD01000002.1"/>
</dbReference>
<gene>
    <name evidence="1" type="ORF">GCM10010833_09690</name>
</gene>
<name>A0ABQ1J0E0_9SPHN</name>
<organism evidence="1 2">
    <name type="scientific">Blastomonas aquatica</name>
    <dbReference type="NCBI Taxonomy" id="1510276"/>
    <lineage>
        <taxon>Bacteria</taxon>
        <taxon>Pseudomonadati</taxon>
        <taxon>Pseudomonadota</taxon>
        <taxon>Alphaproteobacteria</taxon>
        <taxon>Sphingomonadales</taxon>
        <taxon>Sphingomonadaceae</taxon>
        <taxon>Blastomonas</taxon>
    </lineage>
</organism>
<reference evidence="2" key="1">
    <citation type="journal article" date="2019" name="Int. J. Syst. Evol. Microbiol.">
        <title>The Global Catalogue of Microorganisms (GCM) 10K type strain sequencing project: providing services to taxonomists for standard genome sequencing and annotation.</title>
        <authorList>
            <consortium name="The Broad Institute Genomics Platform"/>
            <consortium name="The Broad Institute Genome Sequencing Center for Infectious Disease"/>
            <person name="Wu L."/>
            <person name="Ma J."/>
        </authorList>
    </citation>
    <scope>NUCLEOTIDE SEQUENCE [LARGE SCALE GENOMIC DNA]</scope>
    <source>
        <strain evidence="2">CGMCC 1.12851</strain>
    </source>
</reference>
<evidence type="ECO:0000313" key="2">
    <source>
        <dbReference type="Proteomes" id="UP000614261"/>
    </source>
</evidence>
<protein>
    <recommendedName>
        <fullName evidence="3">PIN domain-containing protein</fullName>
    </recommendedName>
</protein>
<keyword evidence="2" id="KW-1185">Reference proteome</keyword>
<dbReference type="InterPro" id="IPR044153">
    <property type="entry name" value="PIN_Pae0151-like"/>
</dbReference>
<proteinExistence type="predicted"/>
<dbReference type="EMBL" id="BMGD01000002">
    <property type="protein sequence ID" value="GGB57048.1"/>
    <property type="molecule type" value="Genomic_DNA"/>
</dbReference>
<dbReference type="Gene3D" id="3.40.50.1010">
    <property type="entry name" value="5'-nuclease"/>
    <property type="match status" value="1"/>
</dbReference>
<accession>A0ABQ1J0E0</accession>
<sequence>MSAFVVDASIALSWYFKDERSELALAAFEASNSLRLLVPPHWYIEVANGMLVGERKNRMEP</sequence>
<evidence type="ECO:0008006" key="3">
    <source>
        <dbReference type="Google" id="ProtNLM"/>
    </source>
</evidence>